<dbReference type="AlphaFoldDB" id="A0A8E2J2B3"/>
<dbReference type="EMBL" id="KV722358">
    <property type="protein sequence ID" value="OCH93215.1"/>
    <property type="molecule type" value="Genomic_DNA"/>
</dbReference>
<evidence type="ECO:0000313" key="2">
    <source>
        <dbReference type="Proteomes" id="UP000250043"/>
    </source>
</evidence>
<name>A0A8E2J2B3_9APHY</name>
<protein>
    <submittedName>
        <fullName evidence="1">Uncharacterized protein</fullName>
    </submittedName>
</protein>
<organism evidence="1 2">
    <name type="scientific">Obba rivulosa</name>
    <dbReference type="NCBI Taxonomy" id="1052685"/>
    <lineage>
        <taxon>Eukaryota</taxon>
        <taxon>Fungi</taxon>
        <taxon>Dikarya</taxon>
        <taxon>Basidiomycota</taxon>
        <taxon>Agaricomycotina</taxon>
        <taxon>Agaricomycetes</taxon>
        <taxon>Polyporales</taxon>
        <taxon>Gelatoporiaceae</taxon>
        <taxon>Obba</taxon>
    </lineage>
</organism>
<sequence>MTPYRTRRRAVRWNKGEPWYDRGQPSVRHIRMSVVLICKSPAQVSRALATAEYFQGRINAILHTPDLKRLASSYTRLIISQYVSEQVYYHWTRLLNRAPLLNPRFRQQHELIIMEILIWVLINIIRCVHPPNSENIDHVHLTACTIVYEFMDTSF</sequence>
<accession>A0A8E2J2B3</accession>
<proteinExistence type="predicted"/>
<gene>
    <name evidence="1" type="ORF">OBBRIDRAFT_354462</name>
</gene>
<keyword evidence="2" id="KW-1185">Reference proteome</keyword>
<reference evidence="1 2" key="1">
    <citation type="submission" date="2016-07" db="EMBL/GenBank/DDBJ databases">
        <title>Draft genome of the white-rot fungus Obba rivulosa 3A-2.</title>
        <authorList>
            <consortium name="DOE Joint Genome Institute"/>
            <person name="Miettinen O."/>
            <person name="Riley R."/>
            <person name="Acob R."/>
            <person name="Barry K."/>
            <person name="Cullen D."/>
            <person name="De Vries R."/>
            <person name="Hainaut M."/>
            <person name="Hatakka A."/>
            <person name="Henrissat B."/>
            <person name="Hilden K."/>
            <person name="Kuo R."/>
            <person name="Labutti K."/>
            <person name="Lipzen A."/>
            <person name="Makela M.R."/>
            <person name="Sandor L."/>
            <person name="Spatafora J.W."/>
            <person name="Grigoriev I.V."/>
            <person name="Hibbett D.S."/>
        </authorList>
    </citation>
    <scope>NUCLEOTIDE SEQUENCE [LARGE SCALE GENOMIC DNA]</scope>
    <source>
        <strain evidence="1 2">3A-2</strain>
    </source>
</reference>
<evidence type="ECO:0000313" key="1">
    <source>
        <dbReference type="EMBL" id="OCH93215.1"/>
    </source>
</evidence>
<dbReference type="Proteomes" id="UP000250043">
    <property type="component" value="Unassembled WGS sequence"/>
</dbReference>